<dbReference type="Gene3D" id="1.20.5.5270">
    <property type="match status" value="1"/>
</dbReference>
<proteinExistence type="predicted"/>
<gene>
    <name evidence="4" type="ORF">HCN44_007750</name>
</gene>
<dbReference type="OrthoDB" id="431817at2759"/>
<name>A0A834XLN0_APHGI</name>
<feature type="domain" description="CCHC-type" evidence="2">
    <location>
        <begin position="139"/>
        <end position="153"/>
    </location>
</feature>
<accession>A0A834XLN0</accession>
<dbReference type="SUPFAM" id="SSF161245">
    <property type="entry name" value="Zinc hairpin stack"/>
    <property type="match status" value="1"/>
</dbReference>
<dbReference type="PROSITE" id="PS50216">
    <property type="entry name" value="DHHC"/>
    <property type="match status" value="1"/>
</dbReference>
<sequence>MEPAMKMKANPSGIDGGSKALKMADYKVDSDNHLLFINNDEGRKFGSPVRIFTNLPLNLIKLSEQDGYKYCKRCDKWSSQENKHCKKCKSCTSKDGRRYRHCNTCNRCVKPTWKHCKKCERCLLKTHTCGVKPRITGECFKCKSTDHIEKDCPVGKPSKKRKNNDTIESLKFKKIKKNTNDVCVTSINEHWANIDCNSPVVSLKALNVDDLLQNTDDDNFIIDSSGGAGNSPTINKNNHNKNKQLSNAFFTSSRILETLASITQGRHDTAKIRFNNIVYINNCNCVGGDCAYNENHNEQINKNNNKNKNNETGLSEELLIDDGIKCFYQDDNDDEARSFLIQAEEPLQMNNKNGIVSQCGPFLLKNIEVRMSKISKRLRLSLALLKKEHELSRLQQKIEKDDKDAIDEKYRERIRDKNVPKHVMDVIDEELNKLGFLESHSNEFNVTRNYLDWLTSIPWGTSSPENLGIQEASDILDNDHYGMEDIKKRILEFIAVSKLKNNIPTSRSVE</sequence>
<evidence type="ECO:0000259" key="2">
    <source>
        <dbReference type="PROSITE" id="PS50158"/>
    </source>
</evidence>
<comment type="caution">
    <text evidence="4">The sequence shown here is derived from an EMBL/GenBank/DDBJ whole genome shotgun (WGS) entry which is preliminary data.</text>
</comment>
<dbReference type="PROSITE" id="PS50158">
    <property type="entry name" value="ZF_CCHC"/>
    <property type="match status" value="1"/>
</dbReference>
<dbReference type="GO" id="GO:0005730">
    <property type="term" value="C:nucleolus"/>
    <property type="evidence" value="ECO:0007669"/>
    <property type="project" value="TreeGrafter"/>
</dbReference>
<evidence type="ECO:0000256" key="1">
    <source>
        <dbReference type="PROSITE-ProRule" id="PRU00047"/>
    </source>
</evidence>
<evidence type="ECO:0000313" key="5">
    <source>
        <dbReference type="Proteomes" id="UP000639338"/>
    </source>
</evidence>
<dbReference type="GO" id="GO:0008988">
    <property type="term" value="F:rRNA (adenine-N6-)-methyltransferase activity"/>
    <property type="evidence" value="ECO:0007669"/>
    <property type="project" value="InterPro"/>
</dbReference>
<organism evidence="4 5">
    <name type="scientific">Aphidius gifuensis</name>
    <name type="common">Parasitoid wasp</name>
    <dbReference type="NCBI Taxonomy" id="684658"/>
    <lineage>
        <taxon>Eukaryota</taxon>
        <taxon>Metazoa</taxon>
        <taxon>Ecdysozoa</taxon>
        <taxon>Arthropoda</taxon>
        <taxon>Hexapoda</taxon>
        <taxon>Insecta</taxon>
        <taxon>Pterygota</taxon>
        <taxon>Neoptera</taxon>
        <taxon>Endopterygota</taxon>
        <taxon>Hymenoptera</taxon>
        <taxon>Apocrita</taxon>
        <taxon>Ichneumonoidea</taxon>
        <taxon>Braconidae</taxon>
        <taxon>Aphidiinae</taxon>
        <taxon>Aphidius</taxon>
    </lineage>
</organism>
<protein>
    <recommendedName>
        <fullName evidence="6">CCHC-type domain-containing protein</fullName>
    </recommendedName>
</protein>
<dbReference type="PROSITE" id="PS51270">
    <property type="entry name" value="ZF_CTCHY"/>
    <property type="match status" value="1"/>
</dbReference>
<evidence type="ECO:0008006" key="6">
    <source>
        <dbReference type="Google" id="ProtNLM"/>
    </source>
</evidence>
<keyword evidence="1" id="KW-0862">Zinc</keyword>
<dbReference type="InterPro" id="IPR001878">
    <property type="entry name" value="Znf_CCHC"/>
</dbReference>
<dbReference type="PANTHER" id="PTHR13493:SF3">
    <property type="entry name" value="RRNA N6-ADENOSINE-METHYLTRANSFERASE ZCCHC4"/>
    <property type="match status" value="1"/>
</dbReference>
<dbReference type="SMART" id="SM00343">
    <property type="entry name" value="ZnF_C2HC"/>
    <property type="match status" value="1"/>
</dbReference>
<keyword evidence="1" id="KW-0479">Metal-binding</keyword>
<dbReference type="InterPro" id="IPR039846">
    <property type="entry name" value="ZCCHC4"/>
</dbReference>
<dbReference type="InterPro" id="IPR017921">
    <property type="entry name" value="Znf_CTCHY"/>
</dbReference>
<dbReference type="GO" id="GO:0003676">
    <property type="term" value="F:nucleic acid binding"/>
    <property type="evidence" value="ECO:0007669"/>
    <property type="project" value="InterPro"/>
</dbReference>
<keyword evidence="5" id="KW-1185">Reference proteome</keyword>
<dbReference type="InterPro" id="IPR037275">
    <property type="entry name" value="Znf_CTCHY_sf"/>
</dbReference>
<evidence type="ECO:0000313" key="4">
    <source>
        <dbReference type="EMBL" id="KAF7989220.1"/>
    </source>
</evidence>
<dbReference type="AlphaFoldDB" id="A0A834XLN0"/>
<dbReference type="PANTHER" id="PTHR13493">
    <property type="entry name" value="ZINC FINGER CCHC DOMAIN-CONTAINING"/>
    <property type="match status" value="1"/>
</dbReference>
<dbReference type="GO" id="GO:0008270">
    <property type="term" value="F:zinc ion binding"/>
    <property type="evidence" value="ECO:0007669"/>
    <property type="project" value="UniProtKB-KW"/>
</dbReference>
<evidence type="ECO:0000259" key="3">
    <source>
        <dbReference type="PROSITE" id="PS51270"/>
    </source>
</evidence>
<dbReference type="FunFam" id="1.20.5.5270:FF:000001">
    <property type="entry name" value="Lon protease homolog, mitochondrial"/>
    <property type="match status" value="1"/>
</dbReference>
<dbReference type="Proteomes" id="UP000639338">
    <property type="component" value="Unassembled WGS sequence"/>
</dbReference>
<dbReference type="GO" id="GO:0005737">
    <property type="term" value="C:cytoplasm"/>
    <property type="evidence" value="ECO:0007669"/>
    <property type="project" value="TreeGrafter"/>
</dbReference>
<dbReference type="EMBL" id="JACMRX010000005">
    <property type="protein sequence ID" value="KAF7989220.1"/>
    <property type="molecule type" value="Genomic_DNA"/>
</dbReference>
<reference evidence="4 5" key="1">
    <citation type="submission" date="2020-08" db="EMBL/GenBank/DDBJ databases">
        <title>Aphidius gifuensis genome sequencing and assembly.</title>
        <authorList>
            <person name="Du Z."/>
        </authorList>
    </citation>
    <scope>NUCLEOTIDE SEQUENCE [LARGE SCALE GENOMIC DNA]</scope>
    <source>
        <strain evidence="4">YNYX2018</strain>
        <tissue evidence="4">Adults</tissue>
    </source>
</reference>
<keyword evidence="1" id="KW-0863">Zinc-finger</keyword>
<feature type="domain" description="CTCHY-type" evidence="3">
    <location>
        <begin position="66"/>
        <end position="130"/>
    </location>
</feature>